<evidence type="ECO:0000313" key="1">
    <source>
        <dbReference type="EMBL" id="EDM26153.1"/>
    </source>
</evidence>
<proteinExistence type="predicted"/>
<protein>
    <submittedName>
        <fullName evidence="1">Uncharacterized protein</fullName>
    </submittedName>
</protein>
<dbReference type="EMBL" id="ABCK01000019">
    <property type="protein sequence ID" value="EDM26153.1"/>
    <property type="molecule type" value="Genomic_DNA"/>
</dbReference>
<dbReference type="Proteomes" id="UP000004947">
    <property type="component" value="Unassembled WGS sequence"/>
</dbReference>
<dbReference type="InterPro" id="IPR027417">
    <property type="entry name" value="P-loop_NTPase"/>
</dbReference>
<sequence length="364" mass="41338">MDYDEFKKRCEKLGLNPDKLESFSANKGSMEANKLRSSDEIVNPGIAIEDLALAIGIMMVIAPPKIGKSSWLHSLLEKMSKGEKLNRRELKKLRCLLVDSESGQYGLSRKGLSEKQSDEFHILSVADMLAESVGKRVDILNLVFDQIEEYVIKYQIDVVALDAVYSFINENSKKEVQALLKRVIKLKSMGKLVVLVHHTRKDVKQSTNLFANMAGHSDLQRNFNLGVLLKKTDQHIVDESGKQRPVVEFIYECRDFDTPDSDFMYLGSDREFHICSLETLVDDRYAELPAGDIPLAKFITTNLPAVASEALETTVVIDMMDDDESIGWTRETLKKKLPEWEAHGYLRTIGKSPKRYYIGKKLEE</sequence>
<dbReference type="RefSeq" id="WP_007280031.1">
    <property type="nucleotide sequence ID" value="NZ_ABCK01000019.1"/>
</dbReference>
<reference evidence="1 2" key="1">
    <citation type="journal article" date="2010" name="J. Bacteriol.">
        <title>Genome sequence of Lentisphaera araneosa HTCC2155T, the type species of the order Lentisphaerales in the phylum Lentisphaerae.</title>
        <authorList>
            <person name="Thrash J.C."/>
            <person name="Cho J.C."/>
            <person name="Vergin K.L."/>
            <person name="Morris R.M."/>
            <person name="Giovannoni S.J."/>
        </authorList>
    </citation>
    <scope>NUCLEOTIDE SEQUENCE [LARGE SCALE GENOMIC DNA]</scope>
    <source>
        <strain evidence="1 2">HTCC2155</strain>
    </source>
</reference>
<dbReference type="Gene3D" id="3.40.50.300">
    <property type="entry name" value="P-loop containing nucleotide triphosphate hydrolases"/>
    <property type="match status" value="1"/>
</dbReference>
<name>A6DQA2_9BACT</name>
<dbReference type="SUPFAM" id="SSF52540">
    <property type="entry name" value="P-loop containing nucleoside triphosphate hydrolases"/>
    <property type="match status" value="1"/>
</dbReference>
<dbReference type="STRING" id="313628.LNTAR_16438"/>
<evidence type="ECO:0000313" key="2">
    <source>
        <dbReference type="Proteomes" id="UP000004947"/>
    </source>
</evidence>
<accession>A6DQA2</accession>
<organism evidence="1 2">
    <name type="scientific">Lentisphaera araneosa HTCC2155</name>
    <dbReference type="NCBI Taxonomy" id="313628"/>
    <lineage>
        <taxon>Bacteria</taxon>
        <taxon>Pseudomonadati</taxon>
        <taxon>Lentisphaerota</taxon>
        <taxon>Lentisphaeria</taxon>
        <taxon>Lentisphaerales</taxon>
        <taxon>Lentisphaeraceae</taxon>
        <taxon>Lentisphaera</taxon>
    </lineage>
</organism>
<dbReference type="Pfam" id="PF13481">
    <property type="entry name" value="AAA_25"/>
    <property type="match status" value="1"/>
</dbReference>
<keyword evidence="2" id="KW-1185">Reference proteome</keyword>
<comment type="caution">
    <text evidence="1">The sequence shown here is derived from an EMBL/GenBank/DDBJ whole genome shotgun (WGS) entry which is preliminary data.</text>
</comment>
<gene>
    <name evidence="1" type="ORF">LNTAR_16438</name>
</gene>
<dbReference type="AlphaFoldDB" id="A6DQA2"/>